<keyword evidence="2" id="KW-1133">Transmembrane helix</keyword>
<proteinExistence type="predicted"/>
<dbReference type="Proteomes" id="UP000181976">
    <property type="component" value="Unassembled WGS sequence"/>
</dbReference>
<keyword evidence="2" id="KW-0472">Membrane</keyword>
<dbReference type="InParanoid" id="A0A1I1Y8Q4"/>
<organism evidence="3 4">
    <name type="scientific">Thermophagus xiamenensis</name>
    <dbReference type="NCBI Taxonomy" id="385682"/>
    <lineage>
        <taxon>Bacteria</taxon>
        <taxon>Pseudomonadati</taxon>
        <taxon>Bacteroidota</taxon>
        <taxon>Bacteroidia</taxon>
        <taxon>Marinilabiliales</taxon>
        <taxon>Marinilabiliaceae</taxon>
        <taxon>Thermophagus</taxon>
    </lineage>
</organism>
<evidence type="ECO:0000313" key="3">
    <source>
        <dbReference type="EMBL" id="SFE15957.1"/>
    </source>
</evidence>
<accession>A0A1I1Y8Q4</accession>
<evidence type="ECO:0000256" key="2">
    <source>
        <dbReference type="SAM" id="Phobius"/>
    </source>
</evidence>
<dbReference type="eggNOG" id="COG1196">
    <property type="taxonomic scope" value="Bacteria"/>
</dbReference>
<sequence length="297" mass="34716">MQTENNTNHNSQKKLYIILGVLTLLLLIIAVLYISQHREMKEVVEEMTKEKQILTEEYQELALGYDSLQSTNDTINLMLEKEREKVEHLIEEIKTIKATNASRIRELRNELTTLRGVLRSYIVQIDSLNRLNEELKKENKEYQQRYSKIRDSYKQLEVVKSELENKVEIASRLETTNMRATGLNTRGQKTRRVNRIDKIEVCFTVKKNITAPVGIKPFYLRLERPDGQLLLHSRDDLFPFEGEEIHYSAMRNIEYGGEEIDVCIYYDADMGELIPGEYIADIFADGANIGRFTFELR</sequence>
<evidence type="ECO:0008006" key="5">
    <source>
        <dbReference type="Google" id="ProtNLM"/>
    </source>
</evidence>
<evidence type="ECO:0000256" key="1">
    <source>
        <dbReference type="SAM" id="Coils"/>
    </source>
</evidence>
<feature type="coiled-coil region" evidence="1">
    <location>
        <begin position="37"/>
        <end position="173"/>
    </location>
</feature>
<dbReference type="RefSeq" id="WP_010526169.1">
    <property type="nucleotide sequence ID" value="NZ_AFSL01000005.1"/>
</dbReference>
<dbReference type="OrthoDB" id="1115172at2"/>
<dbReference type="AlphaFoldDB" id="A0A1I1Y8Q4"/>
<keyword evidence="1" id="KW-0175">Coiled coil</keyword>
<dbReference type="STRING" id="385682.SAMN05444380_107117"/>
<evidence type="ECO:0000313" key="4">
    <source>
        <dbReference type="Proteomes" id="UP000181976"/>
    </source>
</evidence>
<name>A0A1I1Y8Q4_9BACT</name>
<keyword evidence="2" id="KW-0812">Transmembrane</keyword>
<dbReference type="EMBL" id="FONA01000007">
    <property type="protein sequence ID" value="SFE15957.1"/>
    <property type="molecule type" value="Genomic_DNA"/>
</dbReference>
<reference evidence="3 4" key="1">
    <citation type="submission" date="2016-10" db="EMBL/GenBank/DDBJ databases">
        <authorList>
            <person name="de Groot N.N."/>
        </authorList>
    </citation>
    <scope>NUCLEOTIDE SEQUENCE [LARGE SCALE GENOMIC DNA]</scope>
    <source>
        <strain evidence="3 4">DSM 19012</strain>
    </source>
</reference>
<protein>
    <recommendedName>
        <fullName evidence="5">Cell division protein ZapB</fullName>
    </recommendedName>
</protein>
<feature type="transmembrane region" description="Helical" evidence="2">
    <location>
        <begin position="15"/>
        <end position="34"/>
    </location>
</feature>
<keyword evidence="4" id="KW-1185">Reference proteome</keyword>
<gene>
    <name evidence="3" type="ORF">SAMN05444380_107117</name>
</gene>